<protein>
    <submittedName>
        <fullName evidence="2">Uncharacterized protein</fullName>
    </submittedName>
</protein>
<dbReference type="AlphaFoldDB" id="A0A4P9VXZ9"/>
<dbReference type="Proteomes" id="UP000269721">
    <property type="component" value="Unassembled WGS sequence"/>
</dbReference>
<evidence type="ECO:0000256" key="1">
    <source>
        <dbReference type="SAM" id="MobiDB-lite"/>
    </source>
</evidence>
<dbReference type="EMBL" id="ML001576">
    <property type="protein sequence ID" value="RKO83168.1"/>
    <property type="molecule type" value="Genomic_DNA"/>
</dbReference>
<keyword evidence="3" id="KW-1185">Reference proteome</keyword>
<gene>
    <name evidence="2" type="ORF">BDK51DRAFT_50244</name>
</gene>
<sequence length="349" mass="38125">MWSDHLAALASGSGGDSTCPTAEIGPRRMIQHSSRSPETRPSLRFAVWNSSRTRSGADLYGIAHARRRACGQPAAYEQGFRAIRHHACDRPGVFDNEEVYAALAQQAQLSAPNMKIHNFTRGFFAGRKDILSRPEMGNGRCQPIANQLAFPMILLIKSRKRGAQHSPGFLRLVARRKDNPAATRCFGRHGIDFLPLPPSFSFYGPSLATPAPHQSSPHPLSSMRPVPKSHFPRKGQSANQLPRRSFPLFKKSFAAPCFHTLPQSSSPSPRRSDHMSLRIICTALALAATVATQPLAPLPIRNRSDAVYQAYADHITNFIAANGCGGNGASNPVTGRVLPPIWLRFIAGK</sequence>
<feature type="region of interest" description="Disordered" evidence="1">
    <location>
        <begin position="207"/>
        <end position="240"/>
    </location>
</feature>
<reference evidence="3" key="1">
    <citation type="journal article" date="2018" name="Nat. Microbiol.">
        <title>Leveraging single-cell genomics to expand the fungal tree of life.</title>
        <authorList>
            <person name="Ahrendt S.R."/>
            <person name="Quandt C.A."/>
            <person name="Ciobanu D."/>
            <person name="Clum A."/>
            <person name="Salamov A."/>
            <person name="Andreopoulos B."/>
            <person name="Cheng J.F."/>
            <person name="Woyke T."/>
            <person name="Pelin A."/>
            <person name="Henrissat B."/>
            <person name="Reynolds N.K."/>
            <person name="Benny G.L."/>
            <person name="Smith M.E."/>
            <person name="James T.Y."/>
            <person name="Grigoriev I.V."/>
        </authorList>
    </citation>
    <scope>NUCLEOTIDE SEQUENCE [LARGE SCALE GENOMIC DNA]</scope>
</reference>
<evidence type="ECO:0000313" key="2">
    <source>
        <dbReference type="EMBL" id="RKO83168.1"/>
    </source>
</evidence>
<name>A0A4P9VXZ9_9FUNG</name>
<organism evidence="2 3">
    <name type="scientific">Blyttiomyces helicus</name>
    <dbReference type="NCBI Taxonomy" id="388810"/>
    <lineage>
        <taxon>Eukaryota</taxon>
        <taxon>Fungi</taxon>
        <taxon>Fungi incertae sedis</taxon>
        <taxon>Chytridiomycota</taxon>
        <taxon>Chytridiomycota incertae sedis</taxon>
        <taxon>Chytridiomycetes</taxon>
        <taxon>Chytridiomycetes incertae sedis</taxon>
        <taxon>Blyttiomyces</taxon>
    </lineage>
</organism>
<accession>A0A4P9VXZ9</accession>
<feature type="region of interest" description="Disordered" evidence="1">
    <location>
        <begin position="11"/>
        <end position="41"/>
    </location>
</feature>
<proteinExistence type="predicted"/>
<evidence type="ECO:0000313" key="3">
    <source>
        <dbReference type="Proteomes" id="UP000269721"/>
    </source>
</evidence>